<dbReference type="InterPro" id="IPR014722">
    <property type="entry name" value="Rib_uL2_dom2"/>
</dbReference>
<reference evidence="6" key="1">
    <citation type="submission" date="2013-04" db="EMBL/GenBank/DDBJ databases">
        <title>The Genome Sequence of Fonticula alba ATCC 38817.</title>
        <authorList>
            <consortium name="The Broad Institute Genomics Platform"/>
            <person name="Russ C."/>
            <person name="Cuomo C."/>
            <person name="Burger G."/>
            <person name="Gray M.W."/>
            <person name="Holland P.W.H."/>
            <person name="King N."/>
            <person name="Lang F.B.F."/>
            <person name="Roger A.J."/>
            <person name="Ruiz-Trillo I."/>
            <person name="Brown M."/>
            <person name="Walker B."/>
            <person name="Young S."/>
            <person name="Zeng Q."/>
            <person name="Gargeya S."/>
            <person name="Fitzgerald M."/>
            <person name="Haas B."/>
            <person name="Abouelleil A."/>
            <person name="Allen A.W."/>
            <person name="Alvarado L."/>
            <person name="Arachchi H.M."/>
            <person name="Berlin A.M."/>
            <person name="Chapman S.B."/>
            <person name="Gainer-Dewar J."/>
            <person name="Goldberg J."/>
            <person name="Griggs A."/>
            <person name="Gujja S."/>
            <person name="Hansen M."/>
            <person name="Howarth C."/>
            <person name="Imamovic A."/>
            <person name="Ireland A."/>
            <person name="Larimer J."/>
            <person name="McCowan C."/>
            <person name="Murphy C."/>
            <person name="Pearson M."/>
            <person name="Poon T.W."/>
            <person name="Priest M."/>
            <person name="Roberts A."/>
            <person name="Saif S."/>
            <person name="Shea T."/>
            <person name="Sisk P."/>
            <person name="Sykes S."/>
            <person name="Wortman J."/>
            <person name="Nusbaum C."/>
            <person name="Birren B."/>
        </authorList>
    </citation>
    <scope>NUCLEOTIDE SEQUENCE [LARGE SCALE GENOMIC DNA]</scope>
    <source>
        <strain evidence="6">ATCC 38817</strain>
    </source>
</reference>
<sequence length="254" mass="27341">MGRRIRGQRKGVSGSVFGAVTTHRKGAAKIRSLDFAERNGYIRGLVKEIIHDPGRGAPLARVAFRNPLEHGLKVSTFVAAEGIHTGQFIYCGKKAQMAVGNVVPIGNLPEGSVVCNIEEKVGDRGSLARTSGNYATILSQNPDTNRTRIRLPSGSKKLIPSDCRATIGIVAGGGRTDKPLLKAGRAYHKFRVKRNCWPHVRGIAMNPVDHPHGGGNHQHVGKATTIRRDAPPGRKVGLIAARRTGRVRGTAHKD</sequence>
<dbReference type="GO" id="GO:0003723">
    <property type="term" value="F:RNA binding"/>
    <property type="evidence" value="ECO:0007669"/>
    <property type="project" value="InterPro"/>
</dbReference>
<dbReference type="SMART" id="SM01383">
    <property type="entry name" value="Ribosomal_L2"/>
    <property type="match status" value="1"/>
</dbReference>
<dbReference type="FunFam" id="4.10.950.10:FF:000002">
    <property type="entry name" value="60S ribosomal protein L2"/>
    <property type="match status" value="1"/>
</dbReference>
<dbReference type="InterPro" id="IPR022671">
    <property type="entry name" value="Ribosomal_uL2_CS"/>
</dbReference>
<dbReference type="SUPFAM" id="SSF50104">
    <property type="entry name" value="Translation proteins SH3-like domain"/>
    <property type="match status" value="1"/>
</dbReference>
<dbReference type="FunFam" id="2.30.30.30:FF:000006">
    <property type="entry name" value="60S ribosomal protein L8"/>
    <property type="match status" value="1"/>
</dbReference>
<dbReference type="PIRSF" id="PIRSF002158">
    <property type="entry name" value="Ribosomal_L2"/>
    <property type="match status" value="1"/>
</dbReference>
<dbReference type="OrthoDB" id="10267824at2759"/>
<dbReference type="Gene3D" id="2.40.50.140">
    <property type="entry name" value="Nucleic acid-binding proteins"/>
    <property type="match status" value="1"/>
</dbReference>
<evidence type="ECO:0000259" key="5">
    <source>
        <dbReference type="SMART" id="SM01383"/>
    </source>
</evidence>
<dbReference type="InterPro" id="IPR022669">
    <property type="entry name" value="Ribosomal_uL2_C"/>
</dbReference>
<dbReference type="InterPro" id="IPR022666">
    <property type="entry name" value="Ribosomal_uL2_RNA-bd_dom"/>
</dbReference>
<dbReference type="NCBIfam" id="NF007180">
    <property type="entry name" value="PRK09612.1"/>
    <property type="match status" value="1"/>
</dbReference>
<dbReference type="PANTHER" id="PTHR13691:SF16">
    <property type="entry name" value="LARGE RIBOSOMAL SUBUNIT PROTEIN UL2"/>
    <property type="match status" value="1"/>
</dbReference>
<dbReference type="InterPro" id="IPR002171">
    <property type="entry name" value="Ribosomal_uL2"/>
</dbReference>
<evidence type="ECO:0000313" key="6">
    <source>
        <dbReference type="EMBL" id="KCV70971.1"/>
    </source>
</evidence>
<gene>
    <name evidence="6" type="ORF">H696_01918</name>
</gene>
<dbReference type="FunFam" id="2.40.50.140:FF:000020">
    <property type="entry name" value="60S ribosomal protein L2"/>
    <property type="match status" value="1"/>
</dbReference>
<feature type="domain" description="Large ribosomal subunit protein uL2 RNA-binding" evidence="5">
    <location>
        <begin position="2"/>
        <end position="91"/>
    </location>
</feature>
<keyword evidence="3" id="KW-0687">Ribonucleoprotein</keyword>
<dbReference type="GO" id="GO:0002181">
    <property type="term" value="P:cytoplasmic translation"/>
    <property type="evidence" value="ECO:0007669"/>
    <property type="project" value="TreeGrafter"/>
</dbReference>
<dbReference type="eggNOG" id="KOG2309">
    <property type="taxonomic scope" value="Eukaryota"/>
</dbReference>
<dbReference type="Proteomes" id="UP000030693">
    <property type="component" value="Unassembled WGS sequence"/>
</dbReference>
<proteinExistence type="inferred from homology"/>
<accession>A0A058ZAL1</accession>
<dbReference type="InterPro" id="IPR023672">
    <property type="entry name" value="Ribosomal_uL2_arc_euk"/>
</dbReference>
<dbReference type="STRING" id="691883.A0A058ZAL1"/>
<dbReference type="Pfam" id="PF03947">
    <property type="entry name" value="Ribosomal_L2_C"/>
    <property type="match status" value="1"/>
</dbReference>
<dbReference type="PANTHER" id="PTHR13691">
    <property type="entry name" value="RIBOSOMAL PROTEIN L2"/>
    <property type="match status" value="1"/>
</dbReference>
<name>A0A058ZAL1_FONAL</name>
<dbReference type="RefSeq" id="XP_009494094.1">
    <property type="nucleotide sequence ID" value="XM_009495819.1"/>
</dbReference>
<evidence type="ECO:0000256" key="3">
    <source>
        <dbReference type="ARBA" id="ARBA00023274"/>
    </source>
</evidence>
<dbReference type="InterPro" id="IPR008991">
    <property type="entry name" value="Translation_prot_SH3-like_sf"/>
</dbReference>
<dbReference type="GO" id="GO:0022625">
    <property type="term" value="C:cytosolic large ribosomal subunit"/>
    <property type="evidence" value="ECO:0007669"/>
    <property type="project" value="TreeGrafter"/>
</dbReference>
<evidence type="ECO:0000313" key="7">
    <source>
        <dbReference type="Proteomes" id="UP000030693"/>
    </source>
</evidence>
<evidence type="ECO:0000259" key="4">
    <source>
        <dbReference type="SMART" id="SM01382"/>
    </source>
</evidence>
<keyword evidence="7" id="KW-1185">Reference proteome</keyword>
<dbReference type="SUPFAM" id="SSF50249">
    <property type="entry name" value="Nucleic acid-binding proteins"/>
    <property type="match status" value="1"/>
</dbReference>
<dbReference type="Pfam" id="PF00181">
    <property type="entry name" value="Ribosomal_L2_N"/>
    <property type="match status" value="1"/>
</dbReference>
<dbReference type="SMART" id="SM01382">
    <property type="entry name" value="Ribosomal_L2_C"/>
    <property type="match status" value="1"/>
</dbReference>
<dbReference type="GeneID" id="20526643"/>
<dbReference type="GO" id="GO:0003735">
    <property type="term" value="F:structural constituent of ribosome"/>
    <property type="evidence" value="ECO:0007669"/>
    <property type="project" value="InterPro"/>
</dbReference>
<dbReference type="InterPro" id="IPR014726">
    <property type="entry name" value="Ribosomal_uL2_dom3"/>
</dbReference>
<comment type="similarity">
    <text evidence="1">Belongs to the universal ribosomal protein uL2 family.</text>
</comment>
<evidence type="ECO:0000256" key="2">
    <source>
        <dbReference type="ARBA" id="ARBA00022980"/>
    </source>
</evidence>
<protein>
    <submittedName>
        <fullName evidence="6">60S ribosomal protein L8</fullName>
    </submittedName>
</protein>
<dbReference type="Gene3D" id="4.10.950.10">
    <property type="entry name" value="Ribosomal protein L2, domain 3"/>
    <property type="match status" value="1"/>
</dbReference>
<evidence type="ECO:0000256" key="1">
    <source>
        <dbReference type="ARBA" id="ARBA00005636"/>
    </source>
</evidence>
<dbReference type="PROSITE" id="PS00467">
    <property type="entry name" value="RIBOSOMAL_L2"/>
    <property type="match status" value="1"/>
</dbReference>
<dbReference type="OMA" id="GGRHPCT"/>
<dbReference type="Gene3D" id="2.30.30.30">
    <property type="match status" value="1"/>
</dbReference>
<organism evidence="6">
    <name type="scientific">Fonticula alba</name>
    <name type="common">Slime mold</name>
    <dbReference type="NCBI Taxonomy" id="691883"/>
    <lineage>
        <taxon>Eukaryota</taxon>
        <taxon>Rotosphaerida</taxon>
        <taxon>Fonticulaceae</taxon>
        <taxon>Fonticula</taxon>
    </lineage>
</organism>
<dbReference type="AlphaFoldDB" id="A0A058ZAL1"/>
<keyword evidence="2 6" id="KW-0689">Ribosomal protein</keyword>
<dbReference type="InterPro" id="IPR012340">
    <property type="entry name" value="NA-bd_OB-fold"/>
</dbReference>
<feature type="domain" description="Large ribosomal subunit protein uL2 C-terminal" evidence="4">
    <location>
        <begin position="97"/>
        <end position="232"/>
    </location>
</feature>
<dbReference type="EMBL" id="KB932203">
    <property type="protein sequence ID" value="KCV70971.1"/>
    <property type="molecule type" value="Genomic_DNA"/>
</dbReference>
<dbReference type="HAMAP" id="MF_01320_A">
    <property type="entry name" value="Ribosomal_uL2_A"/>
    <property type="match status" value="1"/>
</dbReference>